<evidence type="ECO:0000313" key="8">
    <source>
        <dbReference type="EMBL" id="GBM77555.1"/>
    </source>
</evidence>
<reference evidence="8 9" key="1">
    <citation type="journal article" date="2019" name="Sci. Rep.">
        <title>Orb-weaving spider Araneus ventricosus genome elucidates the spidroin gene catalogue.</title>
        <authorList>
            <person name="Kono N."/>
            <person name="Nakamura H."/>
            <person name="Ohtoshi R."/>
            <person name="Moran D.A.P."/>
            <person name="Shinohara A."/>
            <person name="Yoshida Y."/>
            <person name="Fujiwara M."/>
            <person name="Mori M."/>
            <person name="Tomita M."/>
            <person name="Arakawa K."/>
        </authorList>
    </citation>
    <scope>NUCLEOTIDE SEQUENCE [LARGE SCALE GENOMIC DNA]</scope>
</reference>
<feature type="transmembrane region" description="Helical" evidence="6">
    <location>
        <begin position="348"/>
        <end position="368"/>
    </location>
</feature>
<dbReference type="PANTHER" id="PTHR16172">
    <property type="entry name" value="MAJOR FACILITATOR SUPERFAMILY DOMAIN-CONTAINING PROTEIN 6-LIKE"/>
    <property type="match status" value="1"/>
</dbReference>
<comment type="subcellular location">
    <subcellularLocation>
        <location evidence="1">Membrane</location>
        <topology evidence="1">Multi-pass membrane protein</topology>
    </subcellularLocation>
</comment>
<evidence type="ECO:0000313" key="9">
    <source>
        <dbReference type="Proteomes" id="UP000499080"/>
    </source>
</evidence>
<evidence type="ECO:0000256" key="3">
    <source>
        <dbReference type="ARBA" id="ARBA00022692"/>
    </source>
</evidence>
<dbReference type="EMBL" id="BGPR01002696">
    <property type="protein sequence ID" value="GBM77555.1"/>
    <property type="molecule type" value="Genomic_DNA"/>
</dbReference>
<dbReference type="GO" id="GO:0016020">
    <property type="term" value="C:membrane"/>
    <property type="evidence" value="ECO:0007669"/>
    <property type="project" value="UniProtKB-SubCell"/>
</dbReference>
<evidence type="ECO:0000259" key="7">
    <source>
        <dbReference type="Pfam" id="PF12832"/>
    </source>
</evidence>
<evidence type="ECO:0000256" key="4">
    <source>
        <dbReference type="ARBA" id="ARBA00022989"/>
    </source>
</evidence>
<proteinExistence type="inferred from homology"/>
<feature type="domain" description="Major facilitator superfamily associated" evidence="7">
    <location>
        <begin position="2"/>
        <end position="482"/>
    </location>
</feature>
<gene>
    <name evidence="8" type="ORF">AVEN_102804_1</name>
</gene>
<dbReference type="InterPro" id="IPR024989">
    <property type="entry name" value="MFS_assoc_dom"/>
</dbReference>
<sequence length="520" mass="57962">MGSVLTTQMFLFTVFKPLTGYIADYFNRLKTIICVLTVINGSGYFLLLAIPKHELSATAAFPENPSGVRDFCQKTEYSLMRLHSLTDLNFTETATQNEKCHVCLVNYGCFLNVVEQHNLTDETSQNRSLDYKASTDGNEKVPVLLCERNCTINLVLCNDYHKPSLKSYSMDTMVASFHYSTECNRKPEENALCSIFLCQNTEDGDTSYTEQSIPESGYIAANPRTVSDFQTLQFWLFAFLYTLSSVSANATFTLSDTACCESIQKSGAEFGRQRLWGAIGWGVVAPLAGFLNDYTESFLAAWILMAAMLLLFLWNLFNLDLVKPHFSQNILRDVGTVFRSKEFLSFELAILMNGISLGMVWFYLIWFLRSIGGSELLCGLCLTVQSFGGSIPFMFYSGWIIRKIGHFHVLILALFTNVIRFLWYSYLRNPVLALPVEVTHGITYGLYYTALASYGKLSAKPGTEATTQSILFSTNEGLGGGCWGAQQLTLLLGGGCWGAQPPLGGLSPIRHVLALAELFR</sequence>
<feature type="transmembrane region" description="Helical" evidence="6">
    <location>
        <begin position="298"/>
        <end position="317"/>
    </location>
</feature>
<feature type="transmembrane region" description="Helical" evidence="6">
    <location>
        <begin position="275"/>
        <end position="292"/>
    </location>
</feature>
<dbReference type="SUPFAM" id="SSF103473">
    <property type="entry name" value="MFS general substrate transporter"/>
    <property type="match status" value="1"/>
</dbReference>
<evidence type="ECO:0000256" key="2">
    <source>
        <dbReference type="ARBA" id="ARBA00005241"/>
    </source>
</evidence>
<feature type="transmembrane region" description="Helical" evidence="6">
    <location>
        <begin position="374"/>
        <end position="395"/>
    </location>
</feature>
<organism evidence="8 9">
    <name type="scientific">Araneus ventricosus</name>
    <name type="common">Orbweaver spider</name>
    <name type="synonym">Epeira ventricosa</name>
    <dbReference type="NCBI Taxonomy" id="182803"/>
    <lineage>
        <taxon>Eukaryota</taxon>
        <taxon>Metazoa</taxon>
        <taxon>Ecdysozoa</taxon>
        <taxon>Arthropoda</taxon>
        <taxon>Chelicerata</taxon>
        <taxon>Arachnida</taxon>
        <taxon>Araneae</taxon>
        <taxon>Araneomorphae</taxon>
        <taxon>Entelegynae</taxon>
        <taxon>Araneoidea</taxon>
        <taxon>Araneidae</taxon>
        <taxon>Araneus</taxon>
    </lineage>
</organism>
<dbReference type="Gene3D" id="1.20.1250.20">
    <property type="entry name" value="MFS general substrate transporter like domains"/>
    <property type="match status" value="2"/>
</dbReference>
<keyword evidence="9" id="KW-1185">Reference proteome</keyword>
<comment type="caution">
    <text evidence="8">The sequence shown here is derived from an EMBL/GenBank/DDBJ whole genome shotgun (WGS) entry which is preliminary data.</text>
</comment>
<accession>A0A4Y2IIR2</accession>
<evidence type="ECO:0000256" key="5">
    <source>
        <dbReference type="ARBA" id="ARBA00023136"/>
    </source>
</evidence>
<protein>
    <recommendedName>
        <fullName evidence="7">Major facilitator superfamily associated domain-containing protein</fullName>
    </recommendedName>
</protein>
<dbReference type="AlphaFoldDB" id="A0A4Y2IIR2"/>
<keyword evidence="3 6" id="KW-0812">Transmembrane</keyword>
<dbReference type="PANTHER" id="PTHR16172:SF30">
    <property type="entry name" value="SUGAR BABY, ISOFORM C"/>
    <property type="match status" value="1"/>
</dbReference>
<keyword evidence="4 6" id="KW-1133">Transmembrane helix</keyword>
<dbReference type="InterPro" id="IPR051717">
    <property type="entry name" value="MFS_MFSD6"/>
</dbReference>
<keyword evidence="5 6" id="KW-0472">Membrane</keyword>
<dbReference type="Pfam" id="PF12832">
    <property type="entry name" value="MFS_1_like"/>
    <property type="match status" value="1"/>
</dbReference>
<comment type="similarity">
    <text evidence="2">Belongs to the major facilitator superfamily. MFSD6 family.</text>
</comment>
<evidence type="ECO:0000256" key="1">
    <source>
        <dbReference type="ARBA" id="ARBA00004141"/>
    </source>
</evidence>
<dbReference type="OrthoDB" id="10029266at2759"/>
<feature type="transmembrane region" description="Helical" evidence="6">
    <location>
        <begin position="407"/>
        <end position="426"/>
    </location>
</feature>
<feature type="transmembrane region" description="Helical" evidence="6">
    <location>
        <begin position="234"/>
        <end position="254"/>
    </location>
</feature>
<name>A0A4Y2IIR2_ARAVE</name>
<dbReference type="InterPro" id="IPR036259">
    <property type="entry name" value="MFS_trans_sf"/>
</dbReference>
<dbReference type="Proteomes" id="UP000499080">
    <property type="component" value="Unassembled WGS sequence"/>
</dbReference>
<evidence type="ECO:0000256" key="6">
    <source>
        <dbReference type="SAM" id="Phobius"/>
    </source>
</evidence>